<evidence type="ECO:0000313" key="2">
    <source>
        <dbReference type="Proteomes" id="UP001221519"/>
    </source>
</evidence>
<evidence type="ECO:0000313" key="1">
    <source>
        <dbReference type="EMBL" id="WDI05163.1"/>
    </source>
</evidence>
<protein>
    <submittedName>
        <fullName evidence="1">Uncharacterized protein</fullName>
    </submittedName>
</protein>
<dbReference type="EMBL" id="CP118109">
    <property type="protein sequence ID" value="WDI05163.1"/>
    <property type="molecule type" value="Genomic_DNA"/>
</dbReference>
<accession>A0ABY7XHA4</accession>
<sequence>MLKETFLIHISKDGGYIKTEGPFEQYPTNGQIMLAIEKHEGDSGTIEKSFDLIKKEEKKSDDLREALRPMMLMTIKNKLLHAAENHNYIYVDEYLRQVGKTTALIEFAKDIEGIVVVRHRSIAEALKEQSKYDRIMSVFDASVKGFDQDTPVVFDEGVNPDMLIGLNVATGFVNKK</sequence>
<dbReference type="Proteomes" id="UP001221519">
    <property type="component" value="Plasmid unnamed1"/>
</dbReference>
<dbReference type="RefSeq" id="WP_047913066.1">
    <property type="nucleotide sequence ID" value="NZ_CP118109.1"/>
</dbReference>
<reference evidence="1 2" key="1">
    <citation type="submission" date="2023-02" db="EMBL/GenBank/DDBJ databases">
        <title>Pathogen: clinical or host-associated sample.</title>
        <authorList>
            <person name="Hergert J."/>
            <person name="Casey R."/>
            <person name="Wagner J."/>
            <person name="Young E.L."/>
            <person name="Oakeson K.F."/>
        </authorList>
    </citation>
    <scope>NUCLEOTIDE SEQUENCE [LARGE SCALE GENOMIC DNA]</scope>
    <source>
        <strain evidence="1 2">2022CK-00829</strain>
        <plasmid evidence="1 2">unnamed1</plasmid>
    </source>
</reference>
<keyword evidence="1" id="KW-0614">Plasmid</keyword>
<organism evidence="1 2">
    <name type="scientific">Paenibacillus urinalis</name>
    <dbReference type="NCBI Taxonomy" id="521520"/>
    <lineage>
        <taxon>Bacteria</taxon>
        <taxon>Bacillati</taxon>
        <taxon>Bacillota</taxon>
        <taxon>Bacilli</taxon>
        <taxon>Bacillales</taxon>
        <taxon>Paenibacillaceae</taxon>
        <taxon>Paenibacillus</taxon>
    </lineage>
</organism>
<gene>
    <name evidence="1" type="ORF">PUW25_25480</name>
</gene>
<keyword evidence="2" id="KW-1185">Reference proteome</keyword>
<proteinExistence type="predicted"/>
<geneLocation type="plasmid" evidence="1 2">
    <name>unnamed1</name>
</geneLocation>
<name>A0ABY7XHA4_9BACL</name>